<organism evidence="5 6">
    <name type="scientific">Cuscuta campestris</name>
    <dbReference type="NCBI Taxonomy" id="132261"/>
    <lineage>
        <taxon>Eukaryota</taxon>
        <taxon>Viridiplantae</taxon>
        <taxon>Streptophyta</taxon>
        <taxon>Embryophyta</taxon>
        <taxon>Tracheophyta</taxon>
        <taxon>Spermatophyta</taxon>
        <taxon>Magnoliopsida</taxon>
        <taxon>eudicotyledons</taxon>
        <taxon>Gunneridae</taxon>
        <taxon>Pentapetalae</taxon>
        <taxon>asterids</taxon>
        <taxon>lamiids</taxon>
        <taxon>Solanales</taxon>
        <taxon>Convolvulaceae</taxon>
        <taxon>Cuscuteae</taxon>
        <taxon>Cuscuta</taxon>
        <taxon>Cuscuta subgen. Grammica</taxon>
        <taxon>Cuscuta sect. Cleistogrammica</taxon>
    </lineage>
</organism>
<dbReference type="SUPFAM" id="SSF52266">
    <property type="entry name" value="SGNH hydrolase"/>
    <property type="match status" value="1"/>
</dbReference>
<proteinExistence type="inferred from homology"/>
<dbReference type="Pfam" id="PF00657">
    <property type="entry name" value="Lipase_GDSL"/>
    <property type="match status" value="1"/>
</dbReference>
<dbReference type="PROSITE" id="PS01098">
    <property type="entry name" value="LIPASE_GDSL_SER"/>
    <property type="match status" value="1"/>
</dbReference>
<reference evidence="5 6" key="1">
    <citation type="submission" date="2018-04" db="EMBL/GenBank/DDBJ databases">
        <authorList>
            <person name="Vogel A."/>
        </authorList>
    </citation>
    <scope>NUCLEOTIDE SEQUENCE [LARGE SCALE GENOMIC DNA]</scope>
</reference>
<dbReference type="InterPro" id="IPR035669">
    <property type="entry name" value="SGNH_plant_lipase-like"/>
</dbReference>
<protein>
    <submittedName>
        <fullName evidence="5">Uncharacterized protein</fullName>
    </submittedName>
</protein>
<dbReference type="InterPro" id="IPR008265">
    <property type="entry name" value="Lipase_GDSL_AS"/>
</dbReference>
<evidence type="ECO:0000256" key="2">
    <source>
        <dbReference type="ARBA" id="ARBA00022729"/>
    </source>
</evidence>
<sequence>MALSSKASKTQTTIFRALTLQILILYCPKQPSAALSAAPKPFKRLYAFGDSITDTGNTNSTTGPIFFTHVSNPPYGRTFFHRPTNRYSDGRIVIDFVAGALSLPLLPPYLDSAADRSHGVNFAVAGCTAINHRFYVRNNITLNITPQSLGTQWGWFNRHLKTLGCPKDKDTPNNNGEFCRAVFEDSLFWLGPIGVNDYSYIFGSSVTSHTIQRLSISSISSFLQALLNKGAKYVVVQGLPMLGCTSFNLYLADPGNRDGTGCVATVNHQSAAHNAALRSLLDGLSKHYPNATLAYADYYGAYGAILTHRQSYGIAEPFKACCGSGGGELNFDLFNTCGSPAVAAASSCPDPSRYINWDGGHLTEAMYRAVADKLVNGTFCDPPFSYLVKKKMSSSSSA</sequence>
<dbReference type="CDD" id="cd01837">
    <property type="entry name" value="SGNH_plant_lipase_like"/>
    <property type="match status" value="1"/>
</dbReference>
<gene>
    <name evidence="5" type="ORF">CCAM_LOCUS37370</name>
</gene>
<keyword evidence="2" id="KW-0732">Signal</keyword>
<dbReference type="InterPro" id="IPR036514">
    <property type="entry name" value="SGNH_hydro_sf"/>
</dbReference>
<evidence type="ECO:0000256" key="1">
    <source>
        <dbReference type="ARBA" id="ARBA00008668"/>
    </source>
</evidence>
<dbReference type="AlphaFoldDB" id="A0A484N6I6"/>
<keyword evidence="3" id="KW-0378">Hydrolase</keyword>
<keyword evidence="4" id="KW-0325">Glycoprotein</keyword>
<dbReference type="OrthoDB" id="1600564at2759"/>
<comment type="similarity">
    <text evidence="1">Belongs to the 'GDSL' lipolytic enzyme family.</text>
</comment>
<dbReference type="Gene3D" id="3.40.50.1110">
    <property type="entry name" value="SGNH hydrolase"/>
    <property type="match status" value="1"/>
</dbReference>
<evidence type="ECO:0000313" key="6">
    <source>
        <dbReference type="Proteomes" id="UP000595140"/>
    </source>
</evidence>
<dbReference type="EMBL" id="OOIL02005600">
    <property type="protein sequence ID" value="VFQ95594.1"/>
    <property type="molecule type" value="Genomic_DNA"/>
</dbReference>
<accession>A0A484N6I6</accession>
<dbReference type="InterPro" id="IPR001087">
    <property type="entry name" value="GDSL"/>
</dbReference>
<dbReference type="Proteomes" id="UP000595140">
    <property type="component" value="Unassembled WGS sequence"/>
</dbReference>
<dbReference type="GO" id="GO:0016298">
    <property type="term" value="F:lipase activity"/>
    <property type="evidence" value="ECO:0007669"/>
    <property type="project" value="InterPro"/>
</dbReference>
<dbReference type="GO" id="GO:0006629">
    <property type="term" value="P:lipid metabolic process"/>
    <property type="evidence" value="ECO:0007669"/>
    <property type="project" value="InterPro"/>
</dbReference>
<name>A0A484N6I6_9ASTE</name>
<keyword evidence="6" id="KW-1185">Reference proteome</keyword>
<evidence type="ECO:0000313" key="5">
    <source>
        <dbReference type="EMBL" id="VFQ95594.1"/>
    </source>
</evidence>
<dbReference type="PANTHER" id="PTHR22835:SF557">
    <property type="entry name" value="LIPASE_HYDROLASE FAMILY PROTEIN, PUTATIVE, EXPRESSED-RELATED"/>
    <property type="match status" value="1"/>
</dbReference>
<evidence type="ECO:0000256" key="3">
    <source>
        <dbReference type="ARBA" id="ARBA00022801"/>
    </source>
</evidence>
<dbReference type="PANTHER" id="PTHR22835">
    <property type="entry name" value="ZINC FINGER FYVE DOMAIN CONTAINING PROTEIN"/>
    <property type="match status" value="1"/>
</dbReference>
<evidence type="ECO:0000256" key="4">
    <source>
        <dbReference type="ARBA" id="ARBA00023180"/>
    </source>
</evidence>